<comment type="subcellular location">
    <subcellularLocation>
        <location evidence="1">Cell membrane</location>
        <topology evidence="1">Multi-pass membrane protein</topology>
    </subcellularLocation>
</comment>
<evidence type="ECO:0000256" key="7">
    <source>
        <dbReference type="ARBA" id="ARBA00022989"/>
    </source>
</evidence>
<evidence type="ECO:0000256" key="9">
    <source>
        <dbReference type="SAM" id="MobiDB-lite"/>
    </source>
</evidence>
<reference evidence="11 12" key="1">
    <citation type="journal article" date="2006" name="J. Bacteriol.">
        <title>Comparison of the genome sequence of the poultry pathogen Bordetella avium with those of B. bronchiseptica, B. pertussis, and B. parapertussis reveals extensive diversity in surface structures associated with host interaction.</title>
        <authorList>
            <person name="Sebaihia M."/>
            <person name="Preston A."/>
            <person name="Maskell D.J."/>
            <person name="Kuzmiak H."/>
            <person name="Connell T.D."/>
            <person name="King N.D."/>
            <person name="Orndorff P.E."/>
            <person name="Miyamoto D.M."/>
            <person name="Thomson N.R."/>
            <person name="Harris D."/>
            <person name="Goble A."/>
            <person name="Lord A."/>
            <person name="Murphy L."/>
            <person name="Quail M.A."/>
            <person name="Rutter S."/>
            <person name="Squares R."/>
            <person name="Squares S."/>
            <person name="Woodward J."/>
            <person name="Parkhill J."/>
            <person name="Temple L.M."/>
        </authorList>
    </citation>
    <scope>NUCLEOTIDE SEQUENCE [LARGE SCALE GENOMIC DNA]</scope>
    <source>
        <strain evidence="11 12">197N</strain>
    </source>
</reference>
<keyword evidence="6" id="KW-0029">Amino-acid transport</keyword>
<dbReference type="Proteomes" id="UP000001977">
    <property type="component" value="Chromosome"/>
</dbReference>
<feature type="transmembrane region" description="Helical" evidence="10">
    <location>
        <begin position="397"/>
        <end position="416"/>
    </location>
</feature>
<dbReference type="HOGENOM" id="CLU_007946_1_2_4"/>
<dbReference type="InterPro" id="IPR050367">
    <property type="entry name" value="APC_superfamily"/>
</dbReference>
<feature type="non-terminal residue" evidence="11">
    <location>
        <position position="1"/>
    </location>
</feature>
<dbReference type="EMBL" id="AM167904">
    <property type="protein sequence ID" value="CAJ50299.1"/>
    <property type="molecule type" value="Genomic_DNA"/>
</dbReference>
<dbReference type="eggNOG" id="COG0531">
    <property type="taxonomic scope" value="Bacteria"/>
</dbReference>
<keyword evidence="3" id="KW-0813">Transport</keyword>
<dbReference type="GO" id="GO:0005886">
    <property type="term" value="C:plasma membrane"/>
    <property type="evidence" value="ECO:0007669"/>
    <property type="project" value="UniProtKB-SubCell"/>
</dbReference>
<dbReference type="InterPro" id="IPR002293">
    <property type="entry name" value="AA/rel_permease1"/>
</dbReference>
<keyword evidence="7 10" id="KW-1133">Transmembrane helix</keyword>
<keyword evidence="4" id="KW-1003">Cell membrane</keyword>
<dbReference type="Pfam" id="PF13520">
    <property type="entry name" value="AA_permease_2"/>
    <property type="match status" value="1"/>
</dbReference>
<feature type="transmembrane region" description="Helical" evidence="10">
    <location>
        <begin position="239"/>
        <end position="260"/>
    </location>
</feature>
<feature type="transmembrane region" description="Helical" evidence="10">
    <location>
        <begin position="493"/>
        <end position="511"/>
    </location>
</feature>
<keyword evidence="8 10" id="KW-0472">Membrane</keyword>
<evidence type="ECO:0000313" key="11">
    <source>
        <dbReference type="EMBL" id="CAJ50299.1"/>
    </source>
</evidence>
<protein>
    <submittedName>
        <fullName evidence="11">Arginine/ornithine antiporter</fullName>
    </submittedName>
</protein>
<dbReference type="STRING" id="360910.BAV2688"/>
<name>Q2KWE9_BORA1</name>
<accession>Q2KWE9</accession>
<feature type="transmembrane region" description="Helical" evidence="10">
    <location>
        <begin position="68"/>
        <end position="89"/>
    </location>
</feature>
<evidence type="ECO:0000256" key="8">
    <source>
        <dbReference type="ARBA" id="ARBA00023136"/>
    </source>
</evidence>
<keyword evidence="5 10" id="KW-0812">Transmembrane</keyword>
<sequence>MGALRPPSSTPSLGLDPMTDKTQAAPQAASETAGGKLGLIALIAIVVGSMLGGGVYSLPQNTAASSAVGPVIVAWIIAGLGVYFIANAFRLLSDMRPDLQAGVYMYAQEGFGSFIGFNVAWGYWLMTCFGNVAFAVILMDAFDEFFPGVFTDGNNLNSIICGSILIWGYNYLVLSGTKVAGFVNTLGTIAKLVPLVVFVVALGVLIDYSQVFSNFWGSSPQITTEVAGRSEPVSLMSQILAPMTVTLWAFIGVEGAVVLSGRARNKSDVGKATLLGFMLALVTYILLSVLPYGSMTQPELAQVADPSTAGVLEHTVGAPWGSWLMNVGLIISVLAGWLAWTMLCAEIPMAAGQHGAFPKAFARTNDKQAATVSLWVSSGVMQAAMLLVYFSNNAWNTMYNISALMVVPAYITTTLYMTKLCLTHEYLKYAKKGQTMALVSGIIGALFCIFIFYASSVEYLALVPILLTCGLPIFIWSRKDKNDGQPVFQKFELIYLAILLIADVIVAWLFWSGVISV</sequence>
<keyword evidence="12" id="KW-1185">Reference proteome</keyword>
<evidence type="ECO:0000256" key="10">
    <source>
        <dbReference type="SAM" id="Phobius"/>
    </source>
</evidence>
<proteinExistence type="inferred from homology"/>
<evidence type="ECO:0000256" key="3">
    <source>
        <dbReference type="ARBA" id="ARBA00022448"/>
    </source>
</evidence>
<evidence type="ECO:0000256" key="1">
    <source>
        <dbReference type="ARBA" id="ARBA00004651"/>
    </source>
</evidence>
<evidence type="ECO:0000313" key="12">
    <source>
        <dbReference type="Proteomes" id="UP000001977"/>
    </source>
</evidence>
<feature type="transmembrane region" description="Helical" evidence="10">
    <location>
        <begin position="110"/>
        <end position="136"/>
    </location>
</feature>
<dbReference type="PIRSF" id="PIRSF006060">
    <property type="entry name" value="AA_transporter"/>
    <property type="match status" value="1"/>
</dbReference>
<dbReference type="GO" id="GO:0006865">
    <property type="term" value="P:amino acid transport"/>
    <property type="evidence" value="ECO:0007669"/>
    <property type="project" value="UniProtKB-KW"/>
</dbReference>
<feature type="transmembrane region" description="Helical" evidence="10">
    <location>
        <begin position="272"/>
        <end position="292"/>
    </location>
</feature>
<dbReference type="AlphaFoldDB" id="Q2KWE9"/>
<dbReference type="GO" id="GO:0022857">
    <property type="term" value="F:transmembrane transporter activity"/>
    <property type="evidence" value="ECO:0007669"/>
    <property type="project" value="InterPro"/>
</dbReference>
<evidence type="ECO:0000256" key="6">
    <source>
        <dbReference type="ARBA" id="ARBA00022970"/>
    </source>
</evidence>
<feature type="transmembrane region" description="Helical" evidence="10">
    <location>
        <begin position="459"/>
        <end position="477"/>
    </location>
</feature>
<organism evidence="11 12">
    <name type="scientific">Bordetella avium (strain 197N)</name>
    <dbReference type="NCBI Taxonomy" id="360910"/>
    <lineage>
        <taxon>Bacteria</taxon>
        <taxon>Pseudomonadati</taxon>
        <taxon>Pseudomonadota</taxon>
        <taxon>Betaproteobacteria</taxon>
        <taxon>Burkholderiales</taxon>
        <taxon>Alcaligenaceae</taxon>
        <taxon>Bordetella</taxon>
    </lineage>
</organism>
<feature type="region of interest" description="Disordered" evidence="9">
    <location>
        <begin position="1"/>
        <end position="27"/>
    </location>
</feature>
<dbReference type="PANTHER" id="PTHR42770">
    <property type="entry name" value="AMINO ACID TRANSPORTER-RELATED"/>
    <property type="match status" value="1"/>
</dbReference>
<evidence type="ECO:0000256" key="5">
    <source>
        <dbReference type="ARBA" id="ARBA00022692"/>
    </source>
</evidence>
<gene>
    <name evidence="11" type="primary">arcD2</name>
    <name evidence="11" type="ordered locus">BAV2688</name>
</gene>
<dbReference type="NCBIfam" id="TIGR00905">
    <property type="entry name" value="2A0302"/>
    <property type="match status" value="1"/>
</dbReference>
<evidence type="ECO:0000256" key="4">
    <source>
        <dbReference type="ARBA" id="ARBA00022475"/>
    </source>
</evidence>
<dbReference type="InterPro" id="IPR004754">
    <property type="entry name" value="Amino_acid_antiprt"/>
</dbReference>
<comment type="similarity">
    <text evidence="2">Belongs to the amino acid-polyamine-organocation (APC) superfamily. Basic amino acid/polyamine antiporter (APA) (TC 2.A.3.2) family.</text>
</comment>
<feature type="transmembrane region" description="Helical" evidence="10">
    <location>
        <begin position="186"/>
        <end position="206"/>
    </location>
</feature>
<feature type="transmembrane region" description="Helical" evidence="10">
    <location>
        <begin position="436"/>
        <end position="453"/>
    </location>
</feature>
<dbReference type="PANTHER" id="PTHR42770:SF4">
    <property type="entry name" value="ARGININE_ORNITHINE ANTIPORTER-RELATED"/>
    <property type="match status" value="1"/>
</dbReference>
<dbReference type="Gene3D" id="1.20.1740.10">
    <property type="entry name" value="Amino acid/polyamine transporter I"/>
    <property type="match status" value="1"/>
</dbReference>
<feature type="transmembrane region" description="Helical" evidence="10">
    <location>
        <begin position="37"/>
        <end position="56"/>
    </location>
</feature>
<dbReference type="KEGG" id="bav:BAV2688"/>
<feature type="transmembrane region" description="Helical" evidence="10">
    <location>
        <begin position="156"/>
        <end position="174"/>
    </location>
</feature>
<evidence type="ECO:0000256" key="2">
    <source>
        <dbReference type="ARBA" id="ARBA00008220"/>
    </source>
</evidence>
<feature type="transmembrane region" description="Helical" evidence="10">
    <location>
        <begin position="372"/>
        <end position="391"/>
    </location>
</feature>